<dbReference type="InterPro" id="IPR032810">
    <property type="entry name" value="CCA-adding_enz_C"/>
</dbReference>
<protein>
    <recommendedName>
        <fullName evidence="10">HD domain-containing protein</fullName>
    </recommendedName>
</protein>
<dbReference type="Pfam" id="PF12627">
    <property type="entry name" value="PolyA_pol_RNAbd"/>
    <property type="match status" value="1"/>
</dbReference>
<dbReference type="InterPro" id="IPR043519">
    <property type="entry name" value="NT_sf"/>
</dbReference>
<dbReference type="Gene3D" id="1.10.3090.10">
    <property type="entry name" value="cca-adding enzyme, domain 2"/>
    <property type="match status" value="1"/>
</dbReference>
<dbReference type="PANTHER" id="PTHR46173:SF1">
    <property type="entry name" value="CCA TRNA NUCLEOTIDYLTRANSFERASE 1, MITOCHONDRIAL"/>
    <property type="match status" value="1"/>
</dbReference>
<evidence type="ECO:0000256" key="6">
    <source>
        <dbReference type="ARBA" id="ARBA00022741"/>
    </source>
</evidence>
<dbReference type="PROSITE" id="PS51831">
    <property type="entry name" value="HD"/>
    <property type="match status" value="1"/>
</dbReference>
<keyword evidence="4" id="KW-0548">Nucleotidyltransferase</keyword>
<evidence type="ECO:0000256" key="4">
    <source>
        <dbReference type="ARBA" id="ARBA00022695"/>
    </source>
</evidence>
<dbReference type="GO" id="GO:0046872">
    <property type="term" value="F:metal ion binding"/>
    <property type="evidence" value="ECO:0007669"/>
    <property type="project" value="UniProtKB-KW"/>
</dbReference>
<evidence type="ECO:0000313" key="12">
    <source>
        <dbReference type="Proteomes" id="UP000824048"/>
    </source>
</evidence>
<dbReference type="GO" id="GO:0008033">
    <property type="term" value="P:tRNA processing"/>
    <property type="evidence" value="ECO:0007669"/>
    <property type="project" value="UniProtKB-KW"/>
</dbReference>
<dbReference type="Proteomes" id="UP000824048">
    <property type="component" value="Unassembled WGS sequence"/>
</dbReference>
<evidence type="ECO:0000256" key="1">
    <source>
        <dbReference type="ARBA" id="ARBA00001946"/>
    </source>
</evidence>
<dbReference type="SUPFAM" id="SSF81301">
    <property type="entry name" value="Nucleotidyltransferase"/>
    <property type="match status" value="1"/>
</dbReference>
<dbReference type="GO" id="GO:0000049">
    <property type="term" value="F:tRNA binding"/>
    <property type="evidence" value="ECO:0007669"/>
    <property type="project" value="TreeGrafter"/>
</dbReference>
<evidence type="ECO:0000256" key="5">
    <source>
        <dbReference type="ARBA" id="ARBA00022723"/>
    </source>
</evidence>
<dbReference type="GO" id="GO:0016779">
    <property type="term" value="F:nucleotidyltransferase activity"/>
    <property type="evidence" value="ECO:0007669"/>
    <property type="project" value="UniProtKB-KW"/>
</dbReference>
<comment type="cofactor">
    <cofactor evidence="1">
        <name>Mg(2+)</name>
        <dbReference type="ChEBI" id="CHEBI:18420"/>
    </cofactor>
</comment>
<dbReference type="InterPro" id="IPR003607">
    <property type="entry name" value="HD/PDEase_dom"/>
</dbReference>
<dbReference type="Gene3D" id="3.30.460.10">
    <property type="entry name" value="Beta Polymerase, domain 2"/>
    <property type="match status" value="1"/>
</dbReference>
<dbReference type="InterPro" id="IPR006674">
    <property type="entry name" value="HD_domain"/>
</dbReference>
<organism evidence="11 12">
    <name type="scientific">Candidatus Gemmiger excrementigallinarum</name>
    <dbReference type="NCBI Taxonomy" id="2838609"/>
    <lineage>
        <taxon>Bacteria</taxon>
        <taxon>Bacillati</taxon>
        <taxon>Bacillota</taxon>
        <taxon>Clostridia</taxon>
        <taxon>Eubacteriales</taxon>
        <taxon>Gemmiger</taxon>
    </lineage>
</organism>
<keyword evidence="3" id="KW-0819">tRNA processing</keyword>
<evidence type="ECO:0000256" key="3">
    <source>
        <dbReference type="ARBA" id="ARBA00022694"/>
    </source>
</evidence>
<keyword evidence="2 9" id="KW-0808">Transferase</keyword>
<proteinExistence type="inferred from homology"/>
<evidence type="ECO:0000256" key="8">
    <source>
        <dbReference type="ARBA" id="ARBA00022884"/>
    </source>
</evidence>
<dbReference type="InterPro" id="IPR002646">
    <property type="entry name" value="PolA_pol_head_dom"/>
</dbReference>
<name>A0A9D2JAG1_9FIRM</name>
<dbReference type="InterPro" id="IPR032828">
    <property type="entry name" value="PolyA_RNA-bd"/>
</dbReference>
<dbReference type="Pfam" id="PF13735">
    <property type="entry name" value="tRNA_NucTran2_2"/>
    <property type="match status" value="1"/>
</dbReference>
<keyword evidence="8 9" id="KW-0694">RNA-binding</keyword>
<evidence type="ECO:0000256" key="2">
    <source>
        <dbReference type="ARBA" id="ARBA00022679"/>
    </source>
</evidence>
<dbReference type="Gene3D" id="1.10.246.80">
    <property type="match status" value="1"/>
</dbReference>
<evidence type="ECO:0000256" key="9">
    <source>
        <dbReference type="RuleBase" id="RU003953"/>
    </source>
</evidence>
<dbReference type="CDD" id="cd00077">
    <property type="entry name" value="HDc"/>
    <property type="match status" value="1"/>
</dbReference>
<evidence type="ECO:0000256" key="7">
    <source>
        <dbReference type="ARBA" id="ARBA00022842"/>
    </source>
</evidence>
<dbReference type="AlphaFoldDB" id="A0A9D2JAG1"/>
<dbReference type="CDD" id="cd05398">
    <property type="entry name" value="NT_ClassII-CCAase"/>
    <property type="match status" value="1"/>
</dbReference>
<keyword evidence="5" id="KW-0479">Metal-binding</keyword>
<gene>
    <name evidence="11" type="ORF">H9811_03310</name>
</gene>
<reference evidence="11" key="1">
    <citation type="journal article" date="2021" name="PeerJ">
        <title>Extensive microbial diversity within the chicken gut microbiome revealed by metagenomics and culture.</title>
        <authorList>
            <person name="Gilroy R."/>
            <person name="Ravi A."/>
            <person name="Getino M."/>
            <person name="Pursley I."/>
            <person name="Horton D.L."/>
            <person name="Alikhan N.F."/>
            <person name="Baker D."/>
            <person name="Gharbi K."/>
            <person name="Hall N."/>
            <person name="Watson M."/>
            <person name="Adriaenssens E.M."/>
            <person name="Foster-Nyarko E."/>
            <person name="Jarju S."/>
            <person name="Secka A."/>
            <person name="Antonio M."/>
            <person name="Oren A."/>
            <person name="Chaudhuri R.R."/>
            <person name="La Ragione R."/>
            <person name="Hildebrand F."/>
            <person name="Pallen M.J."/>
        </authorList>
    </citation>
    <scope>NUCLEOTIDE SEQUENCE</scope>
    <source>
        <strain evidence="11">ChiSxjej1B13-11774</strain>
    </source>
</reference>
<sequence length="456" mass="49929">MKQETIRLPRDAMWLLQTLRGAGYSAYVVGGCVRDSLLGRRPGDWDICTSARPEQMRQLFADQQLILTGEKHGTVGVVLHGTPYEITTYRLDGTYRDHRHPDEVRFVGNLTEDLARRDFTINAMAYAPGEGVIDLYGGRKDLAAGIVRCVGDPASRFAEDALRILRALRFAARLGFTLEETTAAQALAARDSLQTVSAERIYAEVDGLLMAPHAGRTLAQYGAILAGAVPEVGACIGCTQPGRWHCYDVWQHTAAAVRELDLRGQDTRGARVLCWATFLHDIAKPLCRSVGPDGAAHFKGHNQRGAVVARTILRRLKAPSYLIEGAVGLIAIHDAPLPTGDAAILKCLNRYGAVFLRRLCALKYADLDAHARTPEVACRRQDVTAFETRMMELSRTGCYTIRQLAVNGADLMADGLPAGPAVGRLLNALLGSVMEGRVPNEREALLQEARRLQREP</sequence>
<comment type="similarity">
    <text evidence="9">Belongs to the tRNA nucleotidyltransferase/poly(A) polymerase family.</text>
</comment>
<dbReference type="InterPro" id="IPR050264">
    <property type="entry name" value="Bact_CCA-adding_enz_type3_sf"/>
</dbReference>
<evidence type="ECO:0000313" key="11">
    <source>
        <dbReference type="EMBL" id="HIZ41574.1"/>
    </source>
</evidence>
<dbReference type="GO" id="GO:0000166">
    <property type="term" value="F:nucleotide binding"/>
    <property type="evidence" value="ECO:0007669"/>
    <property type="project" value="UniProtKB-KW"/>
</dbReference>
<evidence type="ECO:0000259" key="10">
    <source>
        <dbReference type="PROSITE" id="PS51831"/>
    </source>
</evidence>
<dbReference type="SUPFAM" id="SSF81891">
    <property type="entry name" value="Poly A polymerase C-terminal region-like"/>
    <property type="match status" value="1"/>
</dbReference>
<accession>A0A9D2JAG1</accession>
<dbReference type="EMBL" id="DXBP01000024">
    <property type="protein sequence ID" value="HIZ41574.1"/>
    <property type="molecule type" value="Genomic_DNA"/>
</dbReference>
<feature type="domain" description="HD" evidence="10">
    <location>
        <begin position="242"/>
        <end position="354"/>
    </location>
</feature>
<reference evidence="11" key="2">
    <citation type="submission" date="2021-04" db="EMBL/GenBank/DDBJ databases">
        <authorList>
            <person name="Gilroy R."/>
        </authorList>
    </citation>
    <scope>NUCLEOTIDE SEQUENCE</scope>
    <source>
        <strain evidence="11">ChiSxjej1B13-11774</strain>
    </source>
</reference>
<dbReference type="PANTHER" id="PTHR46173">
    <property type="entry name" value="CCA TRNA NUCLEOTIDYLTRANSFERASE 1, MITOCHONDRIAL"/>
    <property type="match status" value="1"/>
</dbReference>
<keyword evidence="7" id="KW-0460">Magnesium</keyword>
<dbReference type="PROSITE" id="PS51257">
    <property type="entry name" value="PROKAR_LIPOPROTEIN"/>
    <property type="match status" value="1"/>
</dbReference>
<dbReference type="Pfam" id="PF01743">
    <property type="entry name" value="PolyA_pol"/>
    <property type="match status" value="1"/>
</dbReference>
<keyword evidence="6" id="KW-0547">Nucleotide-binding</keyword>
<comment type="caution">
    <text evidence="11">The sequence shown here is derived from an EMBL/GenBank/DDBJ whole genome shotgun (WGS) entry which is preliminary data.</text>
</comment>